<protein>
    <submittedName>
        <fullName evidence="3">Uncharacterized protein</fullName>
    </submittedName>
</protein>
<accession>A0AAD5DWT7</accession>
<name>A0AAD5DWT7_9CHLO</name>
<feature type="region of interest" description="Disordered" evidence="1">
    <location>
        <begin position="389"/>
        <end position="408"/>
    </location>
</feature>
<gene>
    <name evidence="3" type="ORF">COHA_000630</name>
</gene>
<evidence type="ECO:0000313" key="4">
    <source>
        <dbReference type="Proteomes" id="UP001205105"/>
    </source>
</evidence>
<feature type="chain" id="PRO_5042004711" evidence="2">
    <location>
        <begin position="30"/>
        <end position="408"/>
    </location>
</feature>
<comment type="caution">
    <text evidence="3">The sequence shown here is derived from an EMBL/GenBank/DDBJ whole genome shotgun (WGS) entry which is preliminary data.</text>
</comment>
<organism evidence="3 4">
    <name type="scientific">Chlorella ohadii</name>
    <dbReference type="NCBI Taxonomy" id="2649997"/>
    <lineage>
        <taxon>Eukaryota</taxon>
        <taxon>Viridiplantae</taxon>
        <taxon>Chlorophyta</taxon>
        <taxon>core chlorophytes</taxon>
        <taxon>Trebouxiophyceae</taxon>
        <taxon>Chlorellales</taxon>
        <taxon>Chlorellaceae</taxon>
        <taxon>Chlorella clade</taxon>
        <taxon>Chlorella</taxon>
    </lineage>
</organism>
<sequence>MHSNSRRPAPLGRGLFAASLLLLAALARCDDGDDKGAWKPFRPTDGQCHEVRLMAHYFPDQSRRRHLLDALSEVKDGSKVCADQLGSNYGWQYIRTEEVEKDKTYVHTCRRCGLPRDAVLMWFGTAPVCYPSCPSGWQPITPSVLPHVNKNKDILIEPRPDRFTTVYGYANSKDFGRSCKGGDGKVLCALGGRPASAQCSYTWRGTAPDCRDACEPGETLVAKDWYGDGSRCLSGTYNKMLCERCRDEILDLRYCTSPMWFGRAPLCAGECNVGDRVMARAQKREDVPSDQDPDGFGKPCNSRAGWKVRCHQCSVRSGLGAKPVVQPTCTAPKPGHVWPGTPVATLSGVKTYEACCQECHDAPQCRRFHVGPTGCFLFVESTGAARRVPVGSGRAGSSTPWQAGTKRM</sequence>
<dbReference type="AlphaFoldDB" id="A0AAD5DWT7"/>
<dbReference type="EMBL" id="JADXDR010000012">
    <property type="protein sequence ID" value="KAI7845897.1"/>
    <property type="molecule type" value="Genomic_DNA"/>
</dbReference>
<evidence type="ECO:0000313" key="3">
    <source>
        <dbReference type="EMBL" id="KAI7845897.1"/>
    </source>
</evidence>
<evidence type="ECO:0000256" key="2">
    <source>
        <dbReference type="SAM" id="SignalP"/>
    </source>
</evidence>
<feature type="signal peptide" evidence="2">
    <location>
        <begin position="1"/>
        <end position="29"/>
    </location>
</feature>
<keyword evidence="2" id="KW-0732">Signal</keyword>
<proteinExistence type="predicted"/>
<reference evidence="3" key="1">
    <citation type="submission" date="2020-11" db="EMBL/GenBank/DDBJ databases">
        <title>Chlorella ohadii genome sequencing and assembly.</title>
        <authorList>
            <person name="Murik O."/>
            <person name="Treves H."/>
            <person name="Kedem I."/>
            <person name="Shotland Y."/>
            <person name="Kaplan A."/>
        </authorList>
    </citation>
    <scope>NUCLEOTIDE SEQUENCE</scope>
    <source>
        <strain evidence="3">1</strain>
    </source>
</reference>
<dbReference type="Proteomes" id="UP001205105">
    <property type="component" value="Unassembled WGS sequence"/>
</dbReference>
<evidence type="ECO:0000256" key="1">
    <source>
        <dbReference type="SAM" id="MobiDB-lite"/>
    </source>
</evidence>
<keyword evidence="4" id="KW-1185">Reference proteome</keyword>